<evidence type="ECO:0000256" key="5">
    <source>
        <dbReference type="PIRSR" id="PIRSR601519-1"/>
    </source>
</evidence>
<dbReference type="GO" id="GO:0005737">
    <property type="term" value="C:cytoplasm"/>
    <property type="evidence" value="ECO:0007669"/>
    <property type="project" value="TreeGrafter"/>
</dbReference>
<keyword evidence="2 6" id="KW-0409">Iron storage</keyword>
<dbReference type="AlphaFoldDB" id="A0A8J2JRW3"/>
<protein>
    <recommendedName>
        <fullName evidence="6">Ferritin</fullName>
        <ecNumber evidence="6">1.16.3.1</ecNumber>
    </recommendedName>
</protein>
<dbReference type="GO" id="GO:0006826">
    <property type="term" value="P:iron ion transport"/>
    <property type="evidence" value="ECO:0007669"/>
    <property type="project" value="InterPro"/>
</dbReference>
<feature type="binding site" evidence="5">
    <location>
        <position position="143"/>
    </location>
    <ligand>
        <name>Fe cation</name>
        <dbReference type="ChEBI" id="CHEBI:24875"/>
        <label>1</label>
    </ligand>
</feature>
<keyword evidence="6" id="KW-0560">Oxidoreductase</keyword>
<dbReference type="InterPro" id="IPR014034">
    <property type="entry name" value="Ferritin_CS"/>
</dbReference>
<dbReference type="Proteomes" id="UP000708208">
    <property type="component" value="Unassembled WGS sequence"/>
</dbReference>
<dbReference type="PANTHER" id="PTHR11431:SF75">
    <property type="entry name" value="FERRITIN"/>
    <property type="match status" value="1"/>
</dbReference>
<dbReference type="InterPro" id="IPR008331">
    <property type="entry name" value="Ferritin_DPS_dom"/>
</dbReference>
<comment type="function">
    <text evidence="6">Stores iron in a soluble, non-toxic, readily available form. Important for iron homeostasis. Iron is taken up in the ferrous form and deposited as ferric hydroxides after oxidation.</text>
</comment>
<dbReference type="EMBL" id="CAJVCH010018618">
    <property type="protein sequence ID" value="CAG7685945.1"/>
    <property type="molecule type" value="Genomic_DNA"/>
</dbReference>
<dbReference type="EC" id="1.16.3.1" evidence="6"/>
<comment type="catalytic activity">
    <reaction evidence="6">
        <text>4 Fe(2+) + O2 + 4 H(+) = 4 Fe(3+) + 2 H2O</text>
        <dbReference type="Rhea" id="RHEA:11148"/>
        <dbReference type="ChEBI" id="CHEBI:15377"/>
        <dbReference type="ChEBI" id="CHEBI:15378"/>
        <dbReference type="ChEBI" id="CHEBI:15379"/>
        <dbReference type="ChEBI" id="CHEBI:29033"/>
        <dbReference type="ChEBI" id="CHEBI:29034"/>
        <dbReference type="EC" id="1.16.3.1"/>
    </reaction>
</comment>
<reference evidence="8" key="1">
    <citation type="submission" date="2021-06" db="EMBL/GenBank/DDBJ databases">
        <authorList>
            <person name="Hodson N. C."/>
            <person name="Mongue J. A."/>
            <person name="Jaron S. K."/>
        </authorList>
    </citation>
    <scope>NUCLEOTIDE SEQUENCE</scope>
</reference>
<feature type="domain" description="Ferritin-like diiron" evidence="7">
    <location>
        <begin position="12"/>
        <end position="161"/>
    </location>
</feature>
<evidence type="ECO:0000313" key="9">
    <source>
        <dbReference type="Proteomes" id="UP000708208"/>
    </source>
</evidence>
<dbReference type="GO" id="GO:0008199">
    <property type="term" value="F:ferric iron binding"/>
    <property type="evidence" value="ECO:0007669"/>
    <property type="project" value="InterPro"/>
</dbReference>
<proteinExistence type="inferred from homology"/>
<comment type="caution">
    <text evidence="8">The sequence shown here is derived from an EMBL/GenBank/DDBJ whole genome shotgun (WGS) entry which is preliminary data.</text>
</comment>
<organism evidence="8 9">
    <name type="scientific">Allacma fusca</name>
    <dbReference type="NCBI Taxonomy" id="39272"/>
    <lineage>
        <taxon>Eukaryota</taxon>
        <taxon>Metazoa</taxon>
        <taxon>Ecdysozoa</taxon>
        <taxon>Arthropoda</taxon>
        <taxon>Hexapoda</taxon>
        <taxon>Collembola</taxon>
        <taxon>Symphypleona</taxon>
        <taxon>Sminthuridae</taxon>
        <taxon>Allacma</taxon>
    </lineage>
</organism>
<dbReference type="FunFam" id="1.20.1260.10:FF:000002">
    <property type="entry name" value="Ferritin, mitochondrial"/>
    <property type="match status" value="1"/>
</dbReference>
<dbReference type="InterPro" id="IPR009040">
    <property type="entry name" value="Ferritin-like_diiron"/>
</dbReference>
<feature type="binding site" evidence="5">
    <location>
        <position position="109"/>
    </location>
    <ligand>
        <name>Fe cation</name>
        <dbReference type="ChEBI" id="CHEBI:24875"/>
        <label>1</label>
    </ligand>
</feature>
<evidence type="ECO:0000256" key="2">
    <source>
        <dbReference type="ARBA" id="ARBA00022434"/>
    </source>
</evidence>
<dbReference type="PROSITE" id="PS00204">
    <property type="entry name" value="FERRITIN_2"/>
    <property type="match status" value="1"/>
</dbReference>
<dbReference type="Pfam" id="PF00210">
    <property type="entry name" value="Ferritin"/>
    <property type="match status" value="1"/>
</dbReference>
<dbReference type="CDD" id="cd01056">
    <property type="entry name" value="Euk_Ferritin"/>
    <property type="match status" value="1"/>
</dbReference>
<comment type="similarity">
    <text evidence="1 6">Belongs to the ferritin family.</text>
</comment>
<feature type="binding site" evidence="5">
    <location>
        <position position="67"/>
    </location>
    <ligand>
        <name>Fe cation</name>
        <dbReference type="ChEBI" id="CHEBI:24875"/>
        <label>1</label>
    </ligand>
</feature>
<dbReference type="OrthoDB" id="186462at2759"/>
<dbReference type="InterPro" id="IPR001519">
    <property type="entry name" value="Ferritin"/>
</dbReference>
<evidence type="ECO:0000256" key="3">
    <source>
        <dbReference type="ARBA" id="ARBA00022723"/>
    </source>
</evidence>
<evidence type="ECO:0000313" key="8">
    <source>
        <dbReference type="EMBL" id="CAG7685945.1"/>
    </source>
</evidence>
<dbReference type="PANTHER" id="PTHR11431">
    <property type="entry name" value="FERRITIN"/>
    <property type="match status" value="1"/>
</dbReference>
<dbReference type="PROSITE" id="PS50905">
    <property type="entry name" value="FERRITIN_LIKE"/>
    <property type="match status" value="1"/>
</dbReference>
<feature type="binding site" evidence="5">
    <location>
        <position position="29"/>
    </location>
    <ligand>
        <name>Fe cation</name>
        <dbReference type="ChEBI" id="CHEBI:24875"/>
        <label>1</label>
    </ligand>
</feature>
<keyword evidence="3 5" id="KW-0479">Metal-binding</keyword>
<evidence type="ECO:0000259" key="7">
    <source>
        <dbReference type="PROSITE" id="PS50905"/>
    </source>
</evidence>
<evidence type="ECO:0000256" key="4">
    <source>
        <dbReference type="ARBA" id="ARBA00023004"/>
    </source>
</evidence>
<accession>A0A8J2JRW3</accession>
<gene>
    <name evidence="8" type="ORF">AFUS01_LOCUS3148</name>
</gene>
<sequence>MSETNGTAACRQNYHESSEALVNKQINMELYASYVYMSMAYYFDRDDIAFPGMFKFFKKSSDEEREHAEKLMKYQNSRGGRIVLQPVAKPTNDEWTSPLTAMQAALELERTVNQTLLDLHTVAGRNADVHLCDYLETEFLDEQVRSIKELSDYVTQLKRAGSGLGEYIFDKELCE</sequence>
<dbReference type="GO" id="GO:0004322">
    <property type="term" value="F:ferroxidase activity"/>
    <property type="evidence" value="ECO:0007669"/>
    <property type="project" value="UniProtKB-EC"/>
</dbReference>
<evidence type="ECO:0000256" key="6">
    <source>
        <dbReference type="RuleBase" id="RU361145"/>
    </source>
</evidence>
<dbReference type="GO" id="GO:0006879">
    <property type="term" value="P:intracellular iron ion homeostasis"/>
    <property type="evidence" value="ECO:0007669"/>
    <property type="project" value="UniProtKB-KW"/>
</dbReference>
<evidence type="ECO:0000256" key="1">
    <source>
        <dbReference type="ARBA" id="ARBA00007513"/>
    </source>
</evidence>
<dbReference type="PROSITE" id="PS00540">
    <property type="entry name" value="FERRITIN_1"/>
    <property type="match status" value="1"/>
</dbReference>
<dbReference type="GO" id="GO:0008198">
    <property type="term" value="F:ferrous iron binding"/>
    <property type="evidence" value="ECO:0007669"/>
    <property type="project" value="TreeGrafter"/>
</dbReference>
<name>A0A8J2JRW3_9HEXA</name>
<keyword evidence="4 5" id="KW-0408">Iron</keyword>
<feature type="binding site" evidence="5">
    <location>
        <position position="64"/>
    </location>
    <ligand>
        <name>Fe cation</name>
        <dbReference type="ChEBI" id="CHEBI:24875"/>
        <label>1</label>
    </ligand>
</feature>
<keyword evidence="9" id="KW-1185">Reference proteome</keyword>